<dbReference type="InterPro" id="IPR009075">
    <property type="entry name" value="AcylCo_DH/oxidase_C"/>
</dbReference>
<dbReference type="Pfam" id="PF00441">
    <property type="entry name" value="Acyl-CoA_dh_1"/>
    <property type="match status" value="1"/>
</dbReference>
<evidence type="ECO:0000313" key="9">
    <source>
        <dbReference type="EMBL" id="QKM65911.1"/>
    </source>
</evidence>
<dbReference type="SUPFAM" id="SSF47203">
    <property type="entry name" value="Acyl-CoA dehydrogenase C-terminal domain-like"/>
    <property type="match status" value="1"/>
</dbReference>
<proteinExistence type="inferred from homology"/>
<evidence type="ECO:0000259" key="6">
    <source>
        <dbReference type="Pfam" id="PF00441"/>
    </source>
</evidence>
<keyword evidence="4 5" id="KW-0274">FAD</keyword>
<dbReference type="GO" id="GO:0050660">
    <property type="term" value="F:flavin adenine dinucleotide binding"/>
    <property type="evidence" value="ECO:0007669"/>
    <property type="project" value="InterPro"/>
</dbReference>
<evidence type="ECO:0000256" key="2">
    <source>
        <dbReference type="ARBA" id="ARBA00009347"/>
    </source>
</evidence>
<evidence type="ECO:0000256" key="4">
    <source>
        <dbReference type="ARBA" id="ARBA00022827"/>
    </source>
</evidence>
<dbReference type="InterPro" id="IPR037069">
    <property type="entry name" value="AcylCoA_DH/ox_N_sf"/>
</dbReference>
<gene>
    <name evidence="9" type="ORF">STSU_000800</name>
</gene>
<evidence type="ECO:0000259" key="8">
    <source>
        <dbReference type="Pfam" id="PF02771"/>
    </source>
</evidence>
<name>I2NBR8_STRT9</name>
<feature type="domain" description="Acyl-CoA oxidase/dehydrogenase middle" evidence="7">
    <location>
        <begin position="118"/>
        <end position="219"/>
    </location>
</feature>
<dbReference type="Pfam" id="PF02770">
    <property type="entry name" value="Acyl-CoA_dh_M"/>
    <property type="match status" value="1"/>
</dbReference>
<evidence type="ECO:0000313" key="10">
    <source>
        <dbReference type="Proteomes" id="UP000005940"/>
    </source>
</evidence>
<comment type="similarity">
    <text evidence="2 5">Belongs to the acyl-CoA dehydrogenase family.</text>
</comment>
<feature type="domain" description="Acyl-CoA dehydrogenase/oxidase C-terminal" evidence="6">
    <location>
        <begin position="238"/>
        <end position="381"/>
    </location>
</feature>
<dbReference type="InterPro" id="IPR046373">
    <property type="entry name" value="Acyl-CoA_Oxase/DH_mid-dom_sf"/>
</dbReference>
<keyword evidence="5" id="KW-0560">Oxidoreductase</keyword>
<dbReference type="InterPro" id="IPR036250">
    <property type="entry name" value="AcylCo_DH-like_C"/>
</dbReference>
<dbReference type="EMBL" id="CP029159">
    <property type="protein sequence ID" value="QKM65911.1"/>
    <property type="molecule type" value="Genomic_DNA"/>
</dbReference>
<dbReference type="AlphaFoldDB" id="I2NBR8"/>
<accession>I2NBR8</accession>
<protein>
    <submittedName>
        <fullName evidence="9">Acyl-CoA dehydrogenase</fullName>
    </submittedName>
</protein>
<dbReference type="InterPro" id="IPR006091">
    <property type="entry name" value="Acyl-CoA_Oxase/DH_mid-dom"/>
</dbReference>
<dbReference type="Gene3D" id="1.20.140.10">
    <property type="entry name" value="Butyryl-CoA Dehydrogenase, subunit A, domain 3"/>
    <property type="match status" value="1"/>
</dbReference>
<dbReference type="CDD" id="cd00567">
    <property type="entry name" value="ACAD"/>
    <property type="match status" value="1"/>
</dbReference>
<dbReference type="Proteomes" id="UP000005940">
    <property type="component" value="Chromosome"/>
</dbReference>
<keyword evidence="10" id="KW-1185">Reference proteome</keyword>
<dbReference type="InterPro" id="IPR009100">
    <property type="entry name" value="AcylCoA_DH/oxidase_NM_dom_sf"/>
</dbReference>
<dbReference type="RefSeq" id="WP_006344677.1">
    <property type="nucleotide sequence ID" value="NZ_CP029159.1"/>
</dbReference>
<dbReference type="SUPFAM" id="SSF56645">
    <property type="entry name" value="Acyl-CoA dehydrogenase NM domain-like"/>
    <property type="match status" value="1"/>
</dbReference>
<feature type="domain" description="Acyl-CoA dehydrogenase/oxidase N-terminal" evidence="8">
    <location>
        <begin position="26"/>
        <end position="114"/>
    </location>
</feature>
<evidence type="ECO:0000256" key="3">
    <source>
        <dbReference type="ARBA" id="ARBA00022630"/>
    </source>
</evidence>
<keyword evidence="3 5" id="KW-0285">Flavoprotein</keyword>
<comment type="cofactor">
    <cofactor evidence="1 5">
        <name>FAD</name>
        <dbReference type="ChEBI" id="CHEBI:57692"/>
    </cofactor>
</comment>
<dbReference type="PANTHER" id="PTHR43884:SF12">
    <property type="entry name" value="ISOVALERYL-COA DEHYDROGENASE, MITOCHONDRIAL-RELATED"/>
    <property type="match status" value="1"/>
</dbReference>
<sequence length="385" mass="38841">MTPATAATAGAGIDTAAIDALVGDGPAAWDAAGRIPVALLRKLGAAGVLCAEVPAALGGPGADPLANGELTAHIGALCSSLRSIMTVHGIAAATVHRFGDRAQRRDYLGQLTSGRLACVGFSEPGAGSDLSGMTTRIRPAGDSSGDLLVTGEKMWITGAVYADTVLVFGQYGAGPAGSGGAVGAAAMVPADAPGVSIEPVKDPLGCRAATHCRIVLDDVRIPASAVLGGGGQPLSLLFTTALSYGRMSVAWGCAGILRACLTAATADARTREQGGVPIAEHQLVARHIAELYTSEQIATQACRHAAQQWTRGAPDAAVAAVLAKQVAATHAARGAATAVQVLASRGFTDGHVTARAYRDAKAMELIEGSTEISQLILARHALDIH</sequence>
<dbReference type="Gene3D" id="1.10.540.10">
    <property type="entry name" value="Acyl-CoA dehydrogenase/oxidase, N-terminal domain"/>
    <property type="match status" value="1"/>
</dbReference>
<dbReference type="Pfam" id="PF02771">
    <property type="entry name" value="Acyl-CoA_dh_N"/>
    <property type="match status" value="1"/>
</dbReference>
<dbReference type="GO" id="GO:0003995">
    <property type="term" value="F:acyl-CoA dehydrogenase activity"/>
    <property type="evidence" value="ECO:0007669"/>
    <property type="project" value="TreeGrafter"/>
</dbReference>
<evidence type="ECO:0000256" key="1">
    <source>
        <dbReference type="ARBA" id="ARBA00001974"/>
    </source>
</evidence>
<dbReference type="InterPro" id="IPR013786">
    <property type="entry name" value="AcylCoA_DH/ox_N"/>
</dbReference>
<reference evidence="9 10" key="1">
    <citation type="journal article" date="2012" name="J. Bacteriol.">
        <title>Draft genome of Streptomyces tsukubaensis NRRL 18488, the producer of the clinically important immunosuppressant tacrolimus (FK506).</title>
        <authorList>
            <person name="Barreiro C."/>
            <person name="Prieto C."/>
            <person name="Sola-Landa A."/>
            <person name="Solera E."/>
            <person name="Martinez-Castro M."/>
            <person name="Perez-Redondo R."/>
            <person name="Garcia-Estrada C."/>
            <person name="Aparicio J.F."/>
            <person name="Fernandez-Martinez L.T."/>
            <person name="Santos-Aberturas J."/>
            <person name="Salehi-Najafabadi Z."/>
            <person name="Rodriguez-Garcia A."/>
            <person name="Tauch A."/>
            <person name="Martin J.F."/>
        </authorList>
    </citation>
    <scope>NUCLEOTIDE SEQUENCE [LARGE SCALE GENOMIC DNA]</scope>
    <source>
        <strain evidence="10">DSM 42081 / NBRC 108919 / NRRL 18488 / 9993</strain>
    </source>
</reference>
<evidence type="ECO:0000259" key="7">
    <source>
        <dbReference type="Pfam" id="PF02770"/>
    </source>
</evidence>
<dbReference type="PANTHER" id="PTHR43884">
    <property type="entry name" value="ACYL-COA DEHYDROGENASE"/>
    <property type="match status" value="1"/>
</dbReference>
<organism evidence="9 10">
    <name type="scientific">Streptomyces tsukubensis (strain DSM 42081 / NBRC 108919 / NRRL 18488 / 9993)</name>
    <dbReference type="NCBI Taxonomy" id="1114943"/>
    <lineage>
        <taxon>Bacteria</taxon>
        <taxon>Bacillati</taxon>
        <taxon>Actinomycetota</taxon>
        <taxon>Actinomycetes</taxon>
        <taxon>Kitasatosporales</taxon>
        <taxon>Streptomycetaceae</taxon>
        <taxon>Streptomyces</taxon>
    </lineage>
</organism>
<dbReference type="Gene3D" id="2.40.110.10">
    <property type="entry name" value="Butyryl-CoA Dehydrogenase, subunit A, domain 2"/>
    <property type="match status" value="1"/>
</dbReference>
<evidence type="ECO:0000256" key="5">
    <source>
        <dbReference type="RuleBase" id="RU362125"/>
    </source>
</evidence>